<keyword evidence="4 7" id="KW-0378">Hydrolase</keyword>
<dbReference type="SUPFAM" id="SSF51445">
    <property type="entry name" value="(Trans)glycosidases"/>
    <property type="match status" value="1"/>
</dbReference>
<dbReference type="GO" id="GO:0005975">
    <property type="term" value="P:carbohydrate metabolic process"/>
    <property type="evidence" value="ECO:0007669"/>
    <property type="project" value="InterPro"/>
</dbReference>
<evidence type="ECO:0000256" key="2">
    <source>
        <dbReference type="ARBA" id="ARBA00005336"/>
    </source>
</evidence>
<reference evidence="7 8" key="1">
    <citation type="journal article" date="2011" name="Mol. Biol. Evol.">
        <title>Phylogenomic evidence for the presence of a flagellum and cbb3 oxidase in the free-living mitochondrial ancestor.</title>
        <authorList>
            <person name="Sassera D."/>
            <person name="Lo N."/>
            <person name="Epis S."/>
            <person name="D'Auria G."/>
            <person name="Montagna M."/>
            <person name="Comandatore F."/>
            <person name="Horner D."/>
            <person name="Pereto J."/>
            <person name="Luciano A.M."/>
            <person name="Franciosi F."/>
            <person name="Ferri E."/>
            <person name="Crotti E."/>
            <person name="Bazzocchi C."/>
            <person name="Daffonchio D."/>
            <person name="Sacchi L."/>
            <person name="Moya A."/>
            <person name="Latorre A."/>
            <person name="Bandi C."/>
        </authorList>
    </citation>
    <scope>NUCLEOTIDE SEQUENCE [LARGE SCALE GENOMIC DNA]</scope>
    <source>
        <strain evidence="7 8">IricVA</strain>
    </source>
</reference>
<dbReference type="HOGENOM" id="CLU_008392_0_0_5"/>
<organism evidence="7 8">
    <name type="scientific">Midichloria mitochondrii (strain IricVA)</name>
    <dbReference type="NCBI Taxonomy" id="696127"/>
    <lineage>
        <taxon>Bacteria</taxon>
        <taxon>Pseudomonadati</taxon>
        <taxon>Pseudomonadota</taxon>
        <taxon>Alphaproteobacteria</taxon>
        <taxon>Rickettsiales</taxon>
        <taxon>Candidatus Midichloriaceae</taxon>
        <taxon>Candidatus Midichloria</taxon>
    </lineage>
</organism>
<feature type="domain" description="Glycoside hydrolase family 3 N-terminal" evidence="6">
    <location>
        <begin position="23"/>
        <end position="304"/>
    </location>
</feature>
<evidence type="ECO:0000313" key="8">
    <source>
        <dbReference type="Proteomes" id="UP000006639"/>
    </source>
</evidence>
<evidence type="ECO:0000256" key="3">
    <source>
        <dbReference type="ARBA" id="ARBA00012663"/>
    </source>
</evidence>
<comment type="catalytic activity">
    <reaction evidence="1">
        <text>Hydrolysis of terminal non-reducing N-acetyl-D-hexosamine residues in N-acetyl-beta-D-hexosaminides.</text>
        <dbReference type="EC" id="3.2.1.52"/>
    </reaction>
</comment>
<dbReference type="Gene3D" id="3.20.20.300">
    <property type="entry name" value="Glycoside hydrolase, family 3, N-terminal domain"/>
    <property type="match status" value="1"/>
</dbReference>
<dbReference type="EC" id="3.2.1.52" evidence="3"/>
<comment type="similarity">
    <text evidence="2">Belongs to the glycosyl hydrolase 3 family.</text>
</comment>
<proteinExistence type="inferred from homology"/>
<dbReference type="InterPro" id="IPR050226">
    <property type="entry name" value="NagZ_Beta-hexosaminidase"/>
</dbReference>
<dbReference type="GO" id="GO:0009254">
    <property type="term" value="P:peptidoglycan turnover"/>
    <property type="evidence" value="ECO:0007669"/>
    <property type="project" value="TreeGrafter"/>
</dbReference>
<dbReference type="InterPro" id="IPR036962">
    <property type="entry name" value="Glyco_hydro_3_N_sf"/>
</dbReference>
<accession>F7XVY3</accession>
<dbReference type="Pfam" id="PF00933">
    <property type="entry name" value="Glyco_hydro_3"/>
    <property type="match status" value="1"/>
</dbReference>
<protein>
    <recommendedName>
        <fullName evidence="3">beta-N-acetylhexosaminidase</fullName>
        <ecNumber evidence="3">3.2.1.52</ecNumber>
    </recommendedName>
</protein>
<dbReference type="RefSeq" id="WP_013951044.1">
    <property type="nucleotide sequence ID" value="NC_015722.1"/>
</dbReference>
<evidence type="ECO:0000256" key="1">
    <source>
        <dbReference type="ARBA" id="ARBA00001231"/>
    </source>
</evidence>
<dbReference type="AlphaFoldDB" id="F7XVY3"/>
<evidence type="ECO:0000256" key="4">
    <source>
        <dbReference type="ARBA" id="ARBA00022801"/>
    </source>
</evidence>
<dbReference type="EMBL" id="CP002130">
    <property type="protein sequence ID" value="AEI88832.1"/>
    <property type="molecule type" value="Genomic_DNA"/>
</dbReference>
<evidence type="ECO:0000313" key="7">
    <source>
        <dbReference type="EMBL" id="AEI88832.1"/>
    </source>
</evidence>
<dbReference type="InterPro" id="IPR001764">
    <property type="entry name" value="Glyco_hydro_3_N"/>
</dbReference>
<dbReference type="PANTHER" id="PTHR30480:SF13">
    <property type="entry name" value="BETA-HEXOSAMINIDASE"/>
    <property type="match status" value="1"/>
</dbReference>
<keyword evidence="8" id="KW-1185">Reference proteome</keyword>
<dbReference type="GO" id="GO:0004563">
    <property type="term" value="F:beta-N-acetylhexosaminidase activity"/>
    <property type="evidence" value="ECO:0007669"/>
    <property type="project" value="UniProtKB-EC"/>
</dbReference>
<sequence>MSLDYQEIRAAIVPVQSFDLTIEESQLFKKYKPLGYILFSRNYQSPAQLRRLTDSLKEASGRDGILILIDQEGERVSRLKEPHFKVLPNAIKYNRDAKINLNATQERLRSDFALVGKQLREAGVNVNCAPVADIRYDWADPIIGVRSYGNDINTVVALCEAADKGLAESKVQSIIKHIPGHGRALVDSHLELPVVSTDLKTLLETDFKVFQRSGAMKLAMTAHVVFAAIDDEVPVTLSKKAIDFIKRDIAFNGLTITDALDMQALRGDIGEVTQKASAAGCDILLYCRADLKGVEVVLQNSHKLKYHIIERVKSFNCFC</sequence>
<dbReference type="PANTHER" id="PTHR30480">
    <property type="entry name" value="BETA-HEXOSAMINIDASE-RELATED"/>
    <property type="match status" value="1"/>
</dbReference>
<dbReference type="STRING" id="696127.midi_00527"/>
<dbReference type="InterPro" id="IPR017853">
    <property type="entry name" value="GH"/>
</dbReference>
<keyword evidence="5 7" id="KW-0326">Glycosidase</keyword>
<dbReference type="Proteomes" id="UP000006639">
    <property type="component" value="Chromosome"/>
</dbReference>
<name>F7XVY3_MIDMI</name>
<gene>
    <name evidence="7" type="primary">bglX</name>
    <name evidence="7" type="ordered locus">midi_00527</name>
</gene>
<evidence type="ECO:0000256" key="5">
    <source>
        <dbReference type="ARBA" id="ARBA00023295"/>
    </source>
</evidence>
<evidence type="ECO:0000259" key="6">
    <source>
        <dbReference type="Pfam" id="PF00933"/>
    </source>
</evidence>
<dbReference type="KEGG" id="mmn:midi_00527"/>
<dbReference type="OrthoDB" id="9786661at2"/>